<gene>
    <name evidence="3" type="ORF">L0U89_15315</name>
</gene>
<evidence type="ECO:0000259" key="2">
    <source>
        <dbReference type="Pfam" id="PF12680"/>
    </source>
</evidence>
<evidence type="ECO:0000313" key="4">
    <source>
        <dbReference type="Proteomes" id="UP001201449"/>
    </source>
</evidence>
<evidence type="ECO:0000313" key="3">
    <source>
        <dbReference type="EMBL" id="MCF1752428.1"/>
    </source>
</evidence>
<dbReference type="InterPro" id="IPR037401">
    <property type="entry name" value="SnoaL-like"/>
</dbReference>
<feature type="domain" description="SnoaL-like" evidence="2">
    <location>
        <begin position="34"/>
        <end position="142"/>
    </location>
</feature>
<dbReference type="InterPro" id="IPR032710">
    <property type="entry name" value="NTF2-like_dom_sf"/>
</dbReference>
<comment type="caution">
    <text evidence="3">The sequence shown here is derived from an EMBL/GenBank/DDBJ whole genome shotgun (WGS) entry which is preliminary data.</text>
</comment>
<dbReference type="EMBL" id="JAKEVZ010000012">
    <property type="protein sequence ID" value="MCF1752428.1"/>
    <property type="molecule type" value="Genomic_DNA"/>
</dbReference>
<dbReference type="RefSeq" id="WP_234862322.1">
    <property type="nucleotide sequence ID" value="NZ_JAKEVZ010000012.1"/>
</dbReference>
<dbReference type="Proteomes" id="UP001201449">
    <property type="component" value="Unassembled WGS sequence"/>
</dbReference>
<feature type="signal peptide" evidence="1">
    <location>
        <begin position="1"/>
        <end position="18"/>
    </location>
</feature>
<organism evidence="3 4">
    <name type="scientific">Mariniradius sediminis</name>
    <dbReference type="NCBI Taxonomy" id="2909237"/>
    <lineage>
        <taxon>Bacteria</taxon>
        <taxon>Pseudomonadati</taxon>
        <taxon>Bacteroidota</taxon>
        <taxon>Cytophagia</taxon>
        <taxon>Cytophagales</taxon>
        <taxon>Cyclobacteriaceae</taxon>
        <taxon>Mariniradius</taxon>
    </lineage>
</organism>
<accession>A0ABS9BWI6</accession>
<name>A0ABS9BWI6_9BACT</name>
<dbReference type="Pfam" id="PF12680">
    <property type="entry name" value="SnoaL_2"/>
    <property type="match status" value="1"/>
</dbReference>
<dbReference type="Gene3D" id="3.10.450.50">
    <property type="match status" value="1"/>
</dbReference>
<dbReference type="PROSITE" id="PS51257">
    <property type="entry name" value="PROKAR_LIPOPROTEIN"/>
    <property type="match status" value="1"/>
</dbReference>
<evidence type="ECO:0000256" key="1">
    <source>
        <dbReference type="SAM" id="SignalP"/>
    </source>
</evidence>
<reference evidence="3 4" key="1">
    <citation type="submission" date="2022-01" db="EMBL/GenBank/DDBJ databases">
        <title>Mariniradius saccharolyticus sp. nov., isolated from sediment of a river.</title>
        <authorList>
            <person name="Liu H."/>
        </authorList>
    </citation>
    <scope>NUCLEOTIDE SEQUENCE [LARGE SCALE GENOMIC DNA]</scope>
    <source>
        <strain evidence="3 4">RY-2</strain>
    </source>
</reference>
<feature type="chain" id="PRO_5047489072" evidence="1">
    <location>
        <begin position="19"/>
        <end position="171"/>
    </location>
</feature>
<keyword evidence="1" id="KW-0732">Signal</keyword>
<keyword evidence="4" id="KW-1185">Reference proteome</keyword>
<proteinExistence type="predicted"/>
<dbReference type="SUPFAM" id="SSF54427">
    <property type="entry name" value="NTF2-like"/>
    <property type="match status" value="1"/>
</dbReference>
<sequence>MKKTLIILGVCAILFSCAQEQRYTMQSPEIDAIKSMYDLYNKGDYEGQRQFYAEGAQIFNNAPETKPTSVDQMIAQQKDEMAGFSSYSIAIGEDAIEMVTTDEGEKWVNVWGTWKATMAATGQAFEVPVHATYQFVDGKITREHGYWDNSPVVIAFMEYEAAQKAAADTLP</sequence>
<protein>
    <submittedName>
        <fullName evidence="3">Ester cyclase</fullName>
    </submittedName>
</protein>